<keyword evidence="4" id="KW-1185">Reference proteome</keyword>
<accession>A0A840UVX3</accession>
<organism evidence="3 4">
    <name type="scientific">Desulfoprunum benzoelyticum</name>
    <dbReference type="NCBI Taxonomy" id="1506996"/>
    <lineage>
        <taxon>Bacteria</taxon>
        <taxon>Pseudomonadati</taxon>
        <taxon>Thermodesulfobacteriota</taxon>
        <taxon>Desulfobulbia</taxon>
        <taxon>Desulfobulbales</taxon>
        <taxon>Desulfobulbaceae</taxon>
        <taxon>Desulfoprunum</taxon>
    </lineage>
</organism>
<comment type="caution">
    <text evidence="3">The sequence shown here is derived from an EMBL/GenBank/DDBJ whole genome shotgun (WGS) entry which is preliminary data.</text>
</comment>
<dbReference type="Gene3D" id="2.30.30.40">
    <property type="entry name" value="SH3 Domains"/>
    <property type="match status" value="1"/>
</dbReference>
<dbReference type="Pfam" id="PF08239">
    <property type="entry name" value="SH3_3"/>
    <property type="match status" value="1"/>
</dbReference>
<reference evidence="3 4" key="1">
    <citation type="submission" date="2020-08" db="EMBL/GenBank/DDBJ databases">
        <title>Genomic Encyclopedia of Type Strains, Phase IV (KMG-IV): sequencing the most valuable type-strain genomes for metagenomic binning, comparative biology and taxonomic classification.</title>
        <authorList>
            <person name="Goeker M."/>
        </authorList>
    </citation>
    <scope>NUCLEOTIDE SEQUENCE [LARGE SCALE GENOMIC DNA]</scope>
    <source>
        <strain evidence="3 4">DSM 28570</strain>
    </source>
</reference>
<protein>
    <submittedName>
        <fullName evidence="3">SH3-like domain-containing protein</fullName>
    </submittedName>
</protein>
<sequence length="147" mass="15742">MGTAIFTWRRAMFLAAGSLALIIAGCAGPPSRSGMISPPPSRHYMTVQADTLNLRQCPDTSCQVTVLLYRGEEIAVRRQSGLWSEVETQRGTVGWVASRYLGNLRSSDDPATMGTAPPAMPEEELAAPVAPPAPGAQPPEISEEFSR</sequence>
<dbReference type="InterPro" id="IPR003646">
    <property type="entry name" value="SH3-like_bac-type"/>
</dbReference>
<feature type="region of interest" description="Disordered" evidence="1">
    <location>
        <begin position="104"/>
        <end position="147"/>
    </location>
</feature>
<evidence type="ECO:0000313" key="4">
    <source>
        <dbReference type="Proteomes" id="UP000539642"/>
    </source>
</evidence>
<dbReference type="AlphaFoldDB" id="A0A840UVX3"/>
<evidence type="ECO:0000259" key="2">
    <source>
        <dbReference type="SMART" id="SM00287"/>
    </source>
</evidence>
<name>A0A840UVX3_9BACT</name>
<dbReference type="RefSeq" id="WP_183349425.1">
    <property type="nucleotide sequence ID" value="NZ_JACHEO010000005.1"/>
</dbReference>
<evidence type="ECO:0000313" key="3">
    <source>
        <dbReference type="EMBL" id="MBB5347554.1"/>
    </source>
</evidence>
<gene>
    <name evidence="3" type="ORF">HNQ81_001275</name>
</gene>
<proteinExistence type="predicted"/>
<evidence type="ECO:0000256" key="1">
    <source>
        <dbReference type="SAM" id="MobiDB-lite"/>
    </source>
</evidence>
<dbReference type="EMBL" id="JACHEO010000005">
    <property type="protein sequence ID" value="MBB5347554.1"/>
    <property type="molecule type" value="Genomic_DNA"/>
</dbReference>
<feature type="domain" description="SH3b" evidence="2">
    <location>
        <begin position="39"/>
        <end position="105"/>
    </location>
</feature>
<dbReference type="Proteomes" id="UP000539642">
    <property type="component" value="Unassembled WGS sequence"/>
</dbReference>
<dbReference type="SMART" id="SM00287">
    <property type="entry name" value="SH3b"/>
    <property type="match status" value="1"/>
</dbReference>